<name>A0ABS0AH09_9GAMM</name>
<evidence type="ECO:0000313" key="3">
    <source>
        <dbReference type="EMBL" id="MBF5053397.1"/>
    </source>
</evidence>
<dbReference type="PANTHER" id="PTHR48081:SF13">
    <property type="entry name" value="ALPHA_BETA HYDROLASE"/>
    <property type="match status" value="1"/>
</dbReference>
<keyword evidence="4" id="KW-1185">Reference proteome</keyword>
<proteinExistence type="predicted"/>
<organism evidence="3 4">
    <name type="scientific">Alloalcanivorax venustensis ISO4</name>
    <dbReference type="NCBI Taxonomy" id="1177184"/>
    <lineage>
        <taxon>Bacteria</taxon>
        <taxon>Pseudomonadati</taxon>
        <taxon>Pseudomonadota</taxon>
        <taxon>Gammaproteobacteria</taxon>
        <taxon>Oceanospirillales</taxon>
        <taxon>Alcanivoracaceae</taxon>
        <taxon>Alloalcanivorax</taxon>
    </lineage>
</organism>
<dbReference type="InterPro" id="IPR029058">
    <property type="entry name" value="AB_hydrolase_fold"/>
</dbReference>
<accession>A0ABS0AH09</accession>
<sequence>MRTTLLFLCTLAVTGCVRHLGAPEGEPPALPDFDVTMIEDRVYTPDDWPQALHADIYRPEPPGRYPTVLMVHGGGWERRSPEDTAGLARQLAEQGFVVVNIEYRFAPEYTFPAQLHDLQMAMRWLHVHADDYGIDRSRVGAWGYSSGAHLVTLLATVAADTDSPLNEPYGGPVTRPRAVVAGGTPTDLRKFEGGTLVPQFLGGPQESNAAIYAAASPVTHVGADTPPHLLYHGTLDSVVPVDHAEDYRTALNANGVDNELLLLRGKGHVAAFLFGGAAEDAGAAFLARTLTPAH</sequence>
<reference evidence="3 4" key="1">
    <citation type="submission" date="2012-09" db="EMBL/GenBank/DDBJ databases">
        <title>Genome Sequence of alkane-degrading Bacterium Alcanivorax venustensis ISO4.</title>
        <authorList>
            <person name="Lai Q."/>
            <person name="Shao Z."/>
        </authorList>
    </citation>
    <scope>NUCLEOTIDE SEQUENCE [LARGE SCALE GENOMIC DNA]</scope>
    <source>
        <strain evidence="3 4">ISO4</strain>
    </source>
</reference>
<dbReference type="PANTHER" id="PTHR48081">
    <property type="entry name" value="AB HYDROLASE SUPERFAMILY PROTEIN C4A8.06C"/>
    <property type="match status" value="1"/>
</dbReference>
<protein>
    <submittedName>
        <fullName evidence="3">Lipase/esterase</fullName>
    </submittedName>
</protein>
<dbReference type="PROSITE" id="PS51257">
    <property type="entry name" value="PROKAR_LIPOPROTEIN"/>
    <property type="match status" value="1"/>
</dbReference>
<dbReference type="InterPro" id="IPR049492">
    <property type="entry name" value="BD-FAE-like_dom"/>
</dbReference>
<dbReference type="Proteomes" id="UP000644441">
    <property type="component" value="Unassembled WGS sequence"/>
</dbReference>
<dbReference type="Pfam" id="PF20434">
    <property type="entry name" value="BD-FAE"/>
    <property type="match status" value="1"/>
</dbReference>
<gene>
    <name evidence="3" type="ORF">ISO4_01999</name>
</gene>
<dbReference type="SUPFAM" id="SSF53474">
    <property type="entry name" value="alpha/beta-Hydrolases"/>
    <property type="match status" value="1"/>
</dbReference>
<comment type="caution">
    <text evidence="3">The sequence shown here is derived from an EMBL/GenBank/DDBJ whole genome shotgun (WGS) entry which is preliminary data.</text>
</comment>
<feature type="domain" description="BD-FAE-like" evidence="2">
    <location>
        <begin position="55"/>
        <end position="250"/>
    </location>
</feature>
<evidence type="ECO:0000259" key="2">
    <source>
        <dbReference type="Pfam" id="PF20434"/>
    </source>
</evidence>
<keyword evidence="1" id="KW-0378">Hydrolase</keyword>
<dbReference type="Gene3D" id="3.40.50.1820">
    <property type="entry name" value="alpha/beta hydrolase"/>
    <property type="match status" value="1"/>
</dbReference>
<evidence type="ECO:0000256" key="1">
    <source>
        <dbReference type="ARBA" id="ARBA00022801"/>
    </source>
</evidence>
<evidence type="ECO:0000313" key="4">
    <source>
        <dbReference type="Proteomes" id="UP000644441"/>
    </source>
</evidence>
<dbReference type="EMBL" id="ARXR01000015">
    <property type="protein sequence ID" value="MBF5053397.1"/>
    <property type="molecule type" value="Genomic_DNA"/>
</dbReference>
<dbReference type="RefSeq" id="WP_194856127.1">
    <property type="nucleotide sequence ID" value="NZ_ARXR01000015.1"/>
</dbReference>
<dbReference type="InterPro" id="IPR050300">
    <property type="entry name" value="GDXG_lipolytic_enzyme"/>
</dbReference>